<dbReference type="Gene3D" id="1.20.1250.20">
    <property type="entry name" value="MFS general substrate transporter like domains"/>
    <property type="match status" value="2"/>
</dbReference>
<dbReference type="PROSITE" id="PS50850">
    <property type="entry name" value="MFS"/>
    <property type="match status" value="1"/>
</dbReference>
<comment type="caution">
    <text evidence="7">The sequence shown here is derived from an EMBL/GenBank/DDBJ whole genome shotgun (WGS) entry which is preliminary data.</text>
</comment>
<dbReference type="EMBL" id="JAVFWL010000004">
    <property type="protein sequence ID" value="KAK6751081.1"/>
    <property type="molecule type" value="Genomic_DNA"/>
</dbReference>
<keyword evidence="8" id="KW-1185">Reference proteome</keyword>
<feature type="transmembrane region" description="Helical" evidence="5">
    <location>
        <begin position="106"/>
        <end position="125"/>
    </location>
</feature>
<evidence type="ECO:0000313" key="7">
    <source>
        <dbReference type="EMBL" id="KAK6751081.1"/>
    </source>
</evidence>
<feature type="transmembrane region" description="Helical" evidence="5">
    <location>
        <begin position="286"/>
        <end position="306"/>
    </location>
</feature>
<feature type="transmembrane region" description="Helical" evidence="5">
    <location>
        <begin position="484"/>
        <end position="505"/>
    </location>
</feature>
<dbReference type="InterPro" id="IPR036259">
    <property type="entry name" value="MFS_trans_sf"/>
</dbReference>
<feature type="transmembrane region" description="Helical" evidence="5">
    <location>
        <begin position="43"/>
        <end position="67"/>
    </location>
</feature>
<feature type="transmembrane region" description="Helical" evidence="5">
    <location>
        <begin position="257"/>
        <end position="274"/>
    </location>
</feature>
<dbReference type="PANTHER" id="PTHR24002:SF3">
    <property type="entry name" value="SOLUTE CARRIER FAMILY 22 MEMBER 18"/>
    <property type="match status" value="1"/>
</dbReference>
<evidence type="ECO:0000256" key="5">
    <source>
        <dbReference type="SAM" id="Phobius"/>
    </source>
</evidence>
<dbReference type="SUPFAM" id="SSF103473">
    <property type="entry name" value="MFS general substrate transporter"/>
    <property type="match status" value="2"/>
</dbReference>
<feature type="domain" description="Major facilitator superfamily (MFS) profile" evidence="6">
    <location>
        <begin position="38"/>
        <end position="445"/>
    </location>
</feature>
<dbReference type="InterPro" id="IPR001958">
    <property type="entry name" value="Tet-R_TetA/multi-R_MdtG-like"/>
</dbReference>
<feature type="transmembrane region" description="Helical" evidence="5">
    <location>
        <begin position="340"/>
        <end position="364"/>
    </location>
</feature>
<keyword evidence="3 5" id="KW-1133">Transmembrane helix</keyword>
<dbReference type="InterPro" id="IPR020846">
    <property type="entry name" value="MFS_dom"/>
</dbReference>
<evidence type="ECO:0000259" key="6">
    <source>
        <dbReference type="PROSITE" id="PS50850"/>
    </source>
</evidence>
<organism evidence="7 8">
    <name type="scientific">Necator americanus</name>
    <name type="common">Human hookworm</name>
    <dbReference type="NCBI Taxonomy" id="51031"/>
    <lineage>
        <taxon>Eukaryota</taxon>
        <taxon>Metazoa</taxon>
        <taxon>Ecdysozoa</taxon>
        <taxon>Nematoda</taxon>
        <taxon>Chromadorea</taxon>
        <taxon>Rhabditida</taxon>
        <taxon>Rhabditina</taxon>
        <taxon>Rhabditomorpha</taxon>
        <taxon>Strongyloidea</taxon>
        <taxon>Ancylostomatidae</taxon>
        <taxon>Bunostominae</taxon>
        <taxon>Necator</taxon>
    </lineage>
</organism>
<evidence type="ECO:0000256" key="1">
    <source>
        <dbReference type="ARBA" id="ARBA00004141"/>
    </source>
</evidence>
<dbReference type="InterPro" id="IPR011701">
    <property type="entry name" value="MFS"/>
</dbReference>
<dbReference type="PANTHER" id="PTHR24002">
    <property type="entry name" value="SOLUTE CARRIER FAMILY 22 MEMBER 18"/>
    <property type="match status" value="1"/>
</dbReference>
<gene>
    <name evidence="7" type="primary">Necator_chrIV.g16119</name>
    <name evidence="7" type="ORF">RB195_002823</name>
</gene>
<accession>A0ABR1DMB5</accession>
<feature type="transmembrane region" description="Helical" evidence="5">
    <location>
        <begin position="196"/>
        <end position="214"/>
    </location>
</feature>
<evidence type="ECO:0000256" key="4">
    <source>
        <dbReference type="ARBA" id="ARBA00023136"/>
    </source>
</evidence>
<reference evidence="7 8" key="1">
    <citation type="submission" date="2023-08" db="EMBL/GenBank/DDBJ databases">
        <title>A Necator americanus chromosomal reference genome.</title>
        <authorList>
            <person name="Ilik V."/>
            <person name="Petrzelkova K.J."/>
            <person name="Pardy F."/>
            <person name="Fuh T."/>
            <person name="Niatou-Singa F.S."/>
            <person name="Gouil Q."/>
            <person name="Baker L."/>
            <person name="Ritchie M.E."/>
            <person name="Jex A.R."/>
            <person name="Gazzola D."/>
            <person name="Li H."/>
            <person name="Toshio Fujiwara R."/>
            <person name="Zhan B."/>
            <person name="Aroian R.V."/>
            <person name="Pafco B."/>
            <person name="Schwarz E.M."/>
        </authorList>
    </citation>
    <scope>NUCLEOTIDE SEQUENCE [LARGE SCALE GENOMIC DNA]</scope>
    <source>
        <strain evidence="7 8">Aroian</strain>
        <tissue evidence="7">Whole animal</tissue>
    </source>
</reference>
<feature type="transmembrane region" description="Helical" evidence="5">
    <location>
        <begin position="315"/>
        <end position="334"/>
    </location>
</feature>
<keyword evidence="2 5" id="KW-0812">Transmembrane</keyword>
<sequence length="661" mass="74060">MRFDKLTIKEVVFILANMGKSTTERDPYGTVTLFSVTLPIPIAFAYLLSVLYNVTFFMQFFTTPYLLKSLGISDTENGYVQTLFGLLQMCGSPFFGYIVQRFGVRMSLFICYGSTMLSGVLLFFSNDLSTVFLSRIPCIFMHGQQGHQTLLSALTSPGKERTNAFGRMGLTFGLGFVITPIFCIIFTKLFSESAPIIASAVFCVLPFLVLECCLDRRSYEEHQSEVAIESETNMSITNVVRILNRPGVLNVMFKKNAPIVPMLLIFSIMHLYLLEEFKSDAQTGQLIQMMTGICIMCSNGFGVIWMRRRFSEQTLLFIGMIFFTISFVMFFFFYRLWMIIIIMPFISFGMSLVATVADSLLTALVAENEQGLVLGVATSFNSFSLGLSDEKNGYLQTFFALLQLCGGILFGFIVQKHGIHCSLKVSYVCTALSGVLLFFSRDLKTVLLSRIPCILMQGQQGHQILISSLTVSGQERTNAFGRMGFVHGLALIVTPIFSIVSAFAFSESAPLITSAAVSVLTLFFHEILQEKKLLEERECVIDTVSNTGFSDIVKVLKRPAVLNVLFKKNAPLISMTLLFSILQALIRLRVPNDRSPFSSPIMWMRAAGSQPGYNTRTLYLKALRGNRNDMTVTNSYAFDLRGSRRKYDELDVLKNDTVKKD</sequence>
<dbReference type="PRINTS" id="PR01035">
    <property type="entry name" value="TCRTETA"/>
</dbReference>
<keyword evidence="4 5" id="KW-0472">Membrane</keyword>
<protein>
    <recommendedName>
        <fullName evidence="6">Major facilitator superfamily (MFS) profile domain-containing protein</fullName>
    </recommendedName>
</protein>
<dbReference type="Proteomes" id="UP001303046">
    <property type="component" value="Unassembled WGS sequence"/>
</dbReference>
<dbReference type="Pfam" id="PF07690">
    <property type="entry name" value="MFS_1"/>
    <property type="match status" value="1"/>
</dbReference>
<evidence type="ECO:0000313" key="8">
    <source>
        <dbReference type="Proteomes" id="UP001303046"/>
    </source>
</evidence>
<name>A0ABR1DMB5_NECAM</name>
<evidence type="ECO:0000256" key="2">
    <source>
        <dbReference type="ARBA" id="ARBA00022692"/>
    </source>
</evidence>
<comment type="subcellular location">
    <subcellularLocation>
        <location evidence="1">Membrane</location>
        <topology evidence="1">Multi-pass membrane protein</topology>
    </subcellularLocation>
</comment>
<feature type="transmembrane region" description="Helical" evidence="5">
    <location>
        <begin position="79"/>
        <end position="100"/>
    </location>
</feature>
<proteinExistence type="predicted"/>
<evidence type="ECO:0000256" key="3">
    <source>
        <dbReference type="ARBA" id="ARBA00022989"/>
    </source>
</evidence>
<feature type="transmembrane region" description="Helical" evidence="5">
    <location>
        <begin position="394"/>
        <end position="414"/>
    </location>
</feature>
<feature type="transmembrane region" description="Helical" evidence="5">
    <location>
        <begin position="169"/>
        <end position="190"/>
    </location>
</feature>